<dbReference type="Proteomes" id="UP000188318">
    <property type="component" value="Unassembled WGS sequence"/>
</dbReference>
<evidence type="ECO:0000313" key="3">
    <source>
        <dbReference type="Proteomes" id="UP000188318"/>
    </source>
</evidence>
<dbReference type="EMBL" id="KV907493">
    <property type="protein sequence ID" value="OOG01071.1"/>
    <property type="molecule type" value="Genomic_DNA"/>
</dbReference>
<protein>
    <submittedName>
        <fullName evidence="2">Uncharacterized protein</fullName>
    </submittedName>
</protein>
<dbReference type="VEuPathDB" id="FungiDB:ASPCADRAFT_830"/>
<evidence type="ECO:0000256" key="1">
    <source>
        <dbReference type="SAM" id="MobiDB-lite"/>
    </source>
</evidence>
<proteinExistence type="predicted"/>
<feature type="compositionally biased region" description="Basic and acidic residues" evidence="1">
    <location>
        <begin position="131"/>
        <end position="147"/>
    </location>
</feature>
<dbReference type="AlphaFoldDB" id="A0A1R3S2Z8"/>
<reference evidence="3" key="1">
    <citation type="journal article" date="2017" name="Genome Biol.">
        <title>Comparative genomics reveals high biological diversity and specific adaptations in the industrially and medically important fungal genus Aspergillus.</title>
        <authorList>
            <person name="de Vries R.P."/>
            <person name="Riley R."/>
            <person name="Wiebenga A."/>
            <person name="Aguilar-Osorio G."/>
            <person name="Amillis S."/>
            <person name="Uchima C.A."/>
            <person name="Anderluh G."/>
            <person name="Asadollahi M."/>
            <person name="Askin M."/>
            <person name="Barry K."/>
            <person name="Battaglia E."/>
            <person name="Bayram O."/>
            <person name="Benocci T."/>
            <person name="Braus-Stromeyer S.A."/>
            <person name="Caldana C."/>
            <person name="Canovas D."/>
            <person name="Cerqueira G.C."/>
            <person name="Chen F."/>
            <person name="Chen W."/>
            <person name="Choi C."/>
            <person name="Clum A."/>
            <person name="Dos Santos R.A."/>
            <person name="Damasio A.R."/>
            <person name="Diallinas G."/>
            <person name="Emri T."/>
            <person name="Fekete E."/>
            <person name="Flipphi M."/>
            <person name="Freyberg S."/>
            <person name="Gallo A."/>
            <person name="Gournas C."/>
            <person name="Habgood R."/>
            <person name="Hainaut M."/>
            <person name="Harispe M.L."/>
            <person name="Henrissat B."/>
            <person name="Hilden K.S."/>
            <person name="Hope R."/>
            <person name="Hossain A."/>
            <person name="Karabika E."/>
            <person name="Karaffa L."/>
            <person name="Karanyi Z."/>
            <person name="Krasevec N."/>
            <person name="Kuo A."/>
            <person name="Kusch H."/>
            <person name="LaButti K."/>
            <person name="Lagendijk E.L."/>
            <person name="Lapidus A."/>
            <person name="Levasseur A."/>
            <person name="Lindquist E."/>
            <person name="Lipzen A."/>
            <person name="Logrieco A.F."/>
            <person name="MacCabe A."/>
            <person name="Maekelae M.R."/>
            <person name="Malavazi I."/>
            <person name="Melin P."/>
            <person name="Meyer V."/>
            <person name="Mielnichuk N."/>
            <person name="Miskei M."/>
            <person name="Molnar A.P."/>
            <person name="Mule G."/>
            <person name="Ngan C.Y."/>
            <person name="Orejas M."/>
            <person name="Orosz E."/>
            <person name="Ouedraogo J.P."/>
            <person name="Overkamp K.M."/>
            <person name="Park H.-S."/>
            <person name="Perrone G."/>
            <person name="Piumi F."/>
            <person name="Punt P.J."/>
            <person name="Ram A.F."/>
            <person name="Ramon A."/>
            <person name="Rauscher S."/>
            <person name="Record E."/>
            <person name="Riano-Pachon D.M."/>
            <person name="Robert V."/>
            <person name="Roehrig J."/>
            <person name="Ruller R."/>
            <person name="Salamov A."/>
            <person name="Salih N.S."/>
            <person name="Samson R.A."/>
            <person name="Sandor E."/>
            <person name="Sanguinetti M."/>
            <person name="Schuetze T."/>
            <person name="Sepcic K."/>
            <person name="Shelest E."/>
            <person name="Sherlock G."/>
            <person name="Sophianopoulou V."/>
            <person name="Squina F.M."/>
            <person name="Sun H."/>
            <person name="Susca A."/>
            <person name="Todd R.B."/>
            <person name="Tsang A."/>
            <person name="Unkles S.E."/>
            <person name="van de Wiele N."/>
            <person name="van Rossen-Uffink D."/>
            <person name="Oliveira J.V."/>
            <person name="Vesth T.C."/>
            <person name="Visser J."/>
            <person name="Yu J.-H."/>
            <person name="Zhou M."/>
            <person name="Andersen M.R."/>
            <person name="Archer D.B."/>
            <person name="Baker S.E."/>
            <person name="Benoit I."/>
            <person name="Brakhage A.A."/>
            <person name="Braus G.H."/>
            <person name="Fischer R."/>
            <person name="Frisvad J.C."/>
            <person name="Goldman G.H."/>
            <person name="Houbraken J."/>
            <person name="Oakley B."/>
            <person name="Pocsi I."/>
            <person name="Scazzocchio C."/>
            <person name="Seiboth B."/>
            <person name="vanKuyk P.A."/>
            <person name="Wortman J."/>
            <person name="Dyer P.S."/>
            <person name="Grigoriev I.V."/>
        </authorList>
    </citation>
    <scope>NUCLEOTIDE SEQUENCE [LARGE SCALE GENOMIC DNA]</scope>
    <source>
        <strain evidence="3">ITEM 5010</strain>
    </source>
</reference>
<organism evidence="2 3">
    <name type="scientific">Aspergillus carbonarius (strain ITEM 5010)</name>
    <dbReference type="NCBI Taxonomy" id="602072"/>
    <lineage>
        <taxon>Eukaryota</taxon>
        <taxon>Fungi</taxon>
        <taxon>Dikarya</taxon>
        <taxon>Ascomycota</taxon>
        <taxon>Pezizomycotina</taxon>
        <taxon>Eurotiomycetes</taxon>
        <taxon>Eurotiomycetidae</taxon>
        <taxon>Eurotiales</taxon>
        <taxon>Aspergillaceae</taxon>
        <taxon>Aspergillus</taxon>
        <taxon>Aspergillus subgen. Circumdati</taxon>
    </lineage>
</organism>
<accession>A0A1R3S2Z8</accession>
<feature type="region of interest" description="Disordered" evidence="1">
    <location>
        <begin position="131"/>
        <end position="153"/>
    </location>
</feature>
<gene>
    <name evidence="2" type="ORF">ASPCADRAFT_830</name>
</gene>
<name>A0A1R3S2Z8_ASPC5</name>
<evidence type="ECO:0000313" key="2">
    <source>
        <dbReference type="EMBL" id="OOG01071.1"/>
    </source>
</evidence>
<sequence>MLSSSPFRMLLRDVKPEEAVQREEYLLQIYQSAGQAALYLVLTHGYCRYTTLARVGAKFDRKSELVETHRMHRTPQNDENPGLDGRQILGIMNPAVEALDIGDNLTRIVLVKARVLVEHREFTREIRDKTLREASEKAAREMDESASKKKRRN</sequence>
<keyword evidence="3" id="KW-1185">Reference proteome</keyword>